<evidence type="ECO:0000256" key="4">
    <source>
        <dbReference type="ARBA" id="ARBA00022833"/>
    </source>
</evidence>
<keyword evidence="3" id="KW-0378">Hydrolase</keyword>
<dbReference type="Gene3D" id="3.40.140.10">
    <property type="entry name" value="Cytidine Deaminase, domain 2"/>
    <property type="match status" value="1"/>
</dbReference>
<dbReference type="PANTHER" id="PTHR30471:SF3">
    <property type="entry name" value="UPF0758 PROTEIN YEES-RELATED"/>
    <property type="match status" value="1"/>
</dbReference>
<keyword evidence="4" id="KW-0862">Zinc</keyword>
<organism evidence="7 8">
    <name type="scientific">Chryseobacterium fistulae</name>
    <dbReference type="NCBI Taxonomy" id="2675058"/>
    <lineage>
        <taxon>Bacteria</taxon>
        <taxon>Pseudomonadati</taxon>
        <taxon>Bacteroidota</taxon>
        <taxon>Flavobacteriia</taxon>
        <taxon>Flavobacteriales</taxon>
        <taxon>Weeksellaceae</taxon>
        <taxon>Chryseobacterium group</taxon>
        <taxon>Chryseobacterium</taxon>
    </lineage>
</organism>
<dbReference type="GO" id="GO:0008237">
    <property type="term" value="F:metallopeptidase activity"/>
    <property type="evidence" value="ECO:0007669"/>
    <property type="project" value="UniProtKB-KW"/>
</dbReference>
<keyword evidence="5" id="KW-0482">Metalloprotease</keyword>
<dbReference type="Proteomes" id="UP000445309">
    <property type="component" value="Unassembled WGS sequence"/>
</dbReference>
<evidence type="ECO:0000256" key="2">
    <source>
        <dbReference type="ARBA" id="ARBA00022723"/>
    </source>
</evidence>
<sequence>MLKFCKLIHCKTHGTLTLLTPINNYRMNKLMEIQVSYHTENREKIRLHSAKDTSAFILSQWNLDLIELQEEAKIILLNGRNDVLGVYDLAKGGISSAIIDVRVIMGIALKCNASNLILVHNHPSGDLSPSKADEKVTGQIKEAAELLNIRLLDHLIISKYDYYSFSESFSF</sequence>
<dbReference type="PROSITE" id="PS01302">
    <property type="entry name" value="UPF0758"/>
    <property type="match status" value="1"/>
</dbReference>
<gene>
    <name evidence="7" type="ORF">CHRY9393_01253</name>
</gene>
<dbReference type="PROSITE" id="PS50249">
    <property type="entry name" value="MPN"/>
    <property type="match status" value="1"/>
</dbReference>
<dbReference type="InterPro" id="IPR037518">
    <property type="entry name" value="MPN"/>
</dbReference>
<evidence type="ECO:0000256" key="3">
    <source>
        <dbReference type="ARBA" id="ARBA00022801"/>
    </source>
</evidence>
<evidence type="ECO:0000313" key="7">
    <source>
        <dbReference type="EMBL" id="CAA7386952.1"/>
    </source>
</evidence>
<feature type="domain" description="MPN" evidence="6">
    <location>
        <begin position="46"/>
        <end position="171"/>
    </location>
</feature>
<evidence type="ECO:0000313" key="8">
    <source>
        <dbReference type="Proteomes" id="UP000445309"/>
    </source>
</evidence>
<dbReference type="GO" id="GO:0006508">
    <property type="term" value="P:proteolysis"/>
    <property type="evidence" value="ECO:0007669"/>
    <property type="project" value="UniProtKB-KW"/>
</dbReference>
<evidence type="ECO:0000256" key="1">
    <source>
        <dbReference type="ARBA" id="ARBA00022670"/>
    </source>
</evidence>
<dbReference type="Pfam" id="PF04002">
    <property type="entry name" value="RadC"/>
    <property type="match status" value="1"/>
</dbReference>
<dbReference type="InterPro" id="IPR025657">
    <property type="entry name" value="RadC_JAB"/>
</dbReference>
<dbReference type="GO" id="GO:0046872">
    <property type="term" value="F:metal ion binding"/>
    <property type="evidence" value="ECO:0007669"/>
    <property type="project" value="UniProtKB-KW"/>
</dbReference>
<keyword evidence="2" id="KW-0479">Metal-binding</keyword>
<evidence type="ECO:0000259" key="6">
    <source>
        <dbReference type="PROSITE" id="PS50249"/>
    </source>
</evidence>
<keyword evidence="8" id="KW-1185">Reference proteome</keyword>
<dbReference type="PANTHER" id="PTHR30471">
    <property type="entry name" value="DNA REPAIR PROTEIN RADC"/>
    <property type="match status" value="1"/>
</dbReference>
<dbReference type="EMBL" id="CACVBY010000021">
    <property type="protein sequence ID" value="CAA7386952.1"/>
    <property type="molecule type" value="Genomic_DNA"/>
</dbReference>
<proteinExistence type="predicted"/>
<reference evidence="7 8" key="1">
    <citation type="submission" date="2020-01" db="EMBL/GenBank/DDBJ databases">
        <authorList>
            <person name="Rodrigo-Torres L."/>
            <person name="Arahal R. D."/>
            <person name="Lucena T."/>
        </authorList>
    </citation>
    <scope>NUCLEOTIDE SEQUENCE [LARGE SCALE GENOMIC DNA]</scope>
    <source>
        <strain evidence="7 8">CECT 9393</strain>
    </source>
</reference>
<dbReference type="InterPro" id="IPR020891">
    <property type="entry name" value="UPF0758_CS"/>
</dbReference>
<dbReference type="AlphaFoldDB" id="A0A6N4XT57"/>
<dbReference type="CDD" id="cd08071">
    <property type="entry name" value="MPN_DUF2466"/>
    <property type="match status" value="1"/>
</dbReference>
<name>A0A6N4XT57_9FLAO</name>
<accession>A0A6N4XT57</accession>
<dbReference type="InterPro" id="IPR001405">
    <property type="entry name" value="UPF0758"/>
</dbReference>
<evidence type="ECO:0000256" key="5">
    <source>
        <dbReference type="ARBA" id="ARBA00023049"/>
    </source>
</evidence>
<keyword evidence="1" id="KW-0645">Protease</keyword>
<protein>
    <recommendedName>
        <fullName evidence="6">MPN domain-containing protein</fullName>
    </recommendedName>
</protein>